<organism evidence="2 3">
    <name type="scientific">Catellatospora coxensis</name>
    <dbReference type="NCBI Taxonomy" id="310354"/>
    <lineage>
        <taxon>Bacteria</taxon>
        <taxon>Bacillati</taxon>
        <taxon>Actinomycetota</taxon>
        <taxon>Actinomycetes</taxon>
        <taxon>Micromonosporales</taxon>
        <taxon>Micromonosporaceae</taxon>
        <taxon>Catellatospora</taxon>
    </lineage>
</organism>
<evidence type="ECO:0000313" key="2">
    <source>
        <dbReference type="EMBL" id="GIG06710.1"/>
    </source>
</evidence>
<dbReference type="InterPro" id="IPR022488">
    <property type="entry name" value="PPK2-related"/>
</dbReference>
<dbReference type="EMBL" id="BONI01000026">
    <property type="protein sequence ID" value="GIG06710.1"/>
    <property type="molecule type" value="Genomic_DNA"/>
</dbReference>
<dbReference type="Proteomes" id="UP000630887">
    <property type="component" value="Unassembled WGS sequence"/>
</dbReference>
<dbReference type="Pfam" id="PF03976">
    <property type="entry name" value="PPK2"/>
    <property type="match status" value="1"/>
</dbReference>
<name>A0A8J3KT99_9ACTN</name>
<dbReference type="AlphaFoldDB" id="A0A8J3KT99"/>
<feature type="domain" description="Polyphosphate kinase-2-related" evidence="1">
    <location>
        <begin position="76"/>
        <end position="172"/>
    </location>
</feature>
<evidence type="ECO:0000259" key="1">
    <source>
        <dbReference type="Pfam" id="PF03976"/>
    </source>
</evidence>
<accession>A0A8J3KT99</accession>
<dbReference type="PANTHER" id="PTHR34383">
    <property type="entry name" value="POLYPHOSPHATE:AMP PHOSPHOTRANSFERASE-RELATED"/>
    <property type="match status" value="1"/>
</dbReference>
<keyword evidence="3" id="KW-1185">Reference proteome</keyword>
<comment type="caution">
    <text evidence="2">The sequence shown here is derived from an EMBL/GenBank/DDBJ whole genome shotgun (WGS) entry which is preliminary data.</text>
</comment>
<evidence type="ECO:0000313" key="3">
    <source>
        <dbReference type="Proteomes" id="UP000630887"/>
    </source>
</evidence>
<reference evidence="2 3" key="1">
    <citation type="submission" date="2021-01" db="EMBL/GenBank/DDBJ databases">
        <title>Whole genome shotgun sequence of Catellatospora coxensis NBRC 107359.</title>
        <authorList>
            <person name="Komaki H."/>
            <person name="Tamura T."/>
        </authorList>
    </citation>
    <scope>NUCLEOTIDE SEQUENCE [LARGE SCALE GENOMIC DNA]</scope>
    <source>
        <strain evidence="2 3">NBRC 107359</strain>
    </source>
</reference>
<dbReference type="PANTHER" id="PTHR34383:SF1">
    <property type="entry name" value="ADP-POLYPHOSPHATE PHOSPHOTRANSFERASE"/>
    <property type="match status" value="1"/>
</dbReference>
<sequence length="173" mass="19556">MPACREDGAGELGYENRGESEYQRHLDGKFDQCPPHDVECSAPGLGSGVHIGPDPAALRVGNAIWWAWPPAPSDPRRYLPHLPAGGEVVIFDRSWYNRAGVELVTGFCKSQETDQFLDVVPAVEQAIVNSGVILLKYWLEVSREQQTLRLRDRFVDRRKRWKPSQLDVQSCNR</sequence>
<dbReference type="InterPro" id="IPR027417">
    <property type="entry name" value="P-loop_NTPase"/>
</dbReference>
<dbReference type="Gene3D" id="3.40.50.300">
    <property type="entry name" value="P-loop containing nucleotide triphosphate hydrolases"/>
    <property type="match status" value="1"/>
</dbReference>
<dbReference type="SUPFAM" id="SSF52540">
    <property type="entry name" value="P-loop containing nucleoside triphosphate hydrolases"/>
    <property type="match status" value="1"/>
</dbReference>
<proteinExistence type="predicted"/>
<protein>
    <recommendedName>
        <fullName evidence="1">Polyphosphate kinase-2-related domain-containing protein</fullName>
    </recommendedName>
</protein>
<gene>
    <name evidence="2" type="ORF">Cco03nite_34100</name>
</gene>